<dbReference type="SMART" id="SM00173">
    <property type="entry name" value="RAS"/>
    <property type="match status" value="1"/>
</dbReference>
<dbReference type="OrthoDB" id="5239715at2759"/>
<dbReference type="SUPFAM" id="SSF52540">
    <property type="entry name" value="P-loop containing nucleoside triphosphate hydrolases"/>
    <property type="match status" value="1"/>
</dbReference>
<comment type="similarity">
    <text evidence="1">Belongs to the small GTPase superfamily. RGK family.</text>
</comment>
<keyword evidence="4" id="KW-1185">Reference proteome</keyword>
<accession>A0A368GDH9</accession>
<comment type="caution">
    <text evidence="3">The sequence shown here is derived from an EMBL/GenBank/DDBJ whole genome shotgun (WGS) entry which is preliminary data.</text>
</comment>
<organism evidence="3 4">
    <name type="scientific">Ancylostoma caninum</name>
    <name type="common">Dog hookworm</name>
    <dbReference type="NCBI Taxonomy" id="29170"/>
    <lineage>
        <taxon>Eukaryota</taxon>
        <taxon>Metazoa</taxon>
        <taxon>Ecdysozoa</taxon>
        <taxon>Nematoda</taxon>
        <taxon>Chromadorea</taxon>
        <taxon>Rhabditida</taxon>
        <taxon>Rhabditina</taxon>
        <taxon>Rhabditomorpha</taxon>
        <taxon>Strongyloidea</taxon>
        <taxon>Ancylostomatidae</taxon>
        <taxon>Ancylostomatinae</taxon>
        <taxon>Ancylostoma</taxon>
    </lineage>
</organism>
<gene>
    <name evidence="3" type="ORF">ANCCAN_11572</name>
</gene>
<evidence type="ECO:0000256" key="1">
    <source>
        <dbReference type="ARBA" id="ARBA00008846"/>
    </source>
</evidence>
<dbReference type="GO" id="GO:0005246">
    <property type="term" value="F:calcium channel regulator activity"/>
    <property type="evidence" value="ECO:0007669"/>
    <property type="project" value="TreeGrafter"/>
</dbReference>
<evidence type="ECO:0000313" key="4">
    <source>
        <dbReference type="Proteomes" id="UP000252519"/>
    </source>
</evidence>
<dbReference type="InterPro" id="IPR027417">
    <property type="entry name" value="P-loop_NTPase"/>
</dbReference>
<dbReference type="InterPro" id="IPR051641">
    <property type="entry name" value="RGK_GTP-binding_reg"/>
</dbReference>
<dbReference type="InterPro" id="IPR001806">
    <property type="entry name" value="Small_GTPase"/>
</dbReference>
<dbReference type="PROSITE" id="PS51419">
    <property type="entry name" value="RAB"/>
    <property type="match status" value="1"/>
</dbReference>
<evidence type="ECO:0000256" key="2">
    <source>
        <dbReference type="ARBA" id="ARBA00022553"/>
    </source>
</evidence>
<dbReference type="GO" id="GO:0005886">
    <property type="term" value="C:plasma membrane"/>
    <property type="evidence" value="ECO:0007669"/>
    <property type="project" value="TreeGrafter"/>
</dbReference>
<dbReference type="PRINTS" id="PR00449">
    <property type="entry name" value="RASTRNSFRMNG"/>
</dbReference>
<dbReference type="STRING" id="29170.A0A368GDH9"/>
<dbReference type="PANTHER" id="PTHR45775">
    <property type="entry name" value="RAD, GEM/KIR FAMILY MEMBER 2, ISOFORM C"/>
    <property type="match status" value="1"/>
</dbReference>
<evidence type="ECO:0000313" key="3">
    <source>
        <dbReference type="EMBL" id="RCN42464.1"/>
    </source>
</evidence>
<protein>
    <submittedName>
        <fullName evidence="3">GTP-binding domain protein</fullName>
    </submittedName>
</protein>
<sequence length="204" mass="23129">MRRVVLRLYGSRNTGKKTLAHQIHHVASSTTPEQTHVISTETEQAASKTINFLLNGEEIELEIVMESTLESSPFANQLTMYVVVYSVDSRESFKRATNLLYRIYQTRNSAAVPVVLVGNKIDLKRHIVISTLEGKSLAKVYKCSFVEVSALLSMNMEAMWAELIKQIQDPSDFKPADQSWVHRLLLRGRHIAKSCEEIVQRIIA</sequence>
<dbReference type="EMBL" id="JOJR01000193">
    <property type="protein sequence ID" value="RCN42464.1"/>
    <property type="molecule type" value="Genomic_DNA"/>
</dbReference>
<dbReference type="Pfam" id="PF00071">
    <property type="entry name" value="Ras"/>
    <property type="match status" value="1"/>
</dbReference>
<dbReference type="PANTHER" id="PTHR45775:SF6">
    <property type="entry name" value="RAD, GEM_KIR FAMILY MEMBER 2, ISOFORM C"/>
    <property type="match status" value="1"/>
</dbReference>
<dbReference type="AlphaFoldDB" id="A0A368GDH9"/>
<name>A0A368GDH9_ANCCA</name>
<reference evidence="3 4" key="1">
    <citation type="submission" date="2014-10" db="EMBL/GenBank/DDBJ databases">
        <title>Draft genome of the hookworm Ancylostoma caninum.</title>
        <authorList>
            <person name="Mitreva M."/>
        </authorList>
    </citation>
    <scope>NUCLEOTIDE SEQUENCE [LARGE SCALE GENOMIC DNA]</scope>
    <source>
        <strain evidence="3 4">Baltimore</strain>
    </source>
</reference>
<keyword evidence="2" id="KW-0597">Phosphoprotein</keyword>
<dbReference type="Gene3D" id="3.40.50.300">
    <property type="entry name" value="P-loop containing nucleotide triphosphate hydrolases"/>
    <property type="match status" value="1"/>
</dbReference>
<dbReference type="SMART" id="SM00175">
    <property type="entry name" value="RAB"/>
    <property type="match status" value="1"/>
</dbReference>
<dbReference type="GO" id="GO:0005525">
    <property type="term" value="F:GTP binding"/>
    <property type="evidence" value="ECO:0007669"/>
    <property type="project" value="InterPro"/>
</dbReference>
<proteinExistence type="inferred from homology"/>
<dbReference type="Proteomes" id="UP000252519">
    <property type="component" value="Unassembled WGS sequence"/>
</dbReference>
<dbReference type="PROSITE" id="PS51421">
    <property type="entry name" value="RAS"/>
    <property type="match status" value="1"/>
</dbReference>
<dbReference type="GO" id="GO:0003924">
    <property type="term" value="F:GTPase activity"/>
    <property type="evidence" value="ECO:0007669"/>
    <property type="project" value="InterPro"/>
</dbReference>